<evidence type="ECO:0000259" key="10">
    <source>
        <dbReference type="Pfam" id="PF07715"/>
    </source>
</evidence>
<evidence type="ECO:0000313" key="11">
    <source>
        <dbReference type="EMBL" id="NME68723.1"/>
    </source>
</evidence>
<comment type="subcellular location">
    <subcellularLocation>
        <location evidence="1 7">Cell outer membrane</location>
        <topology evidence="1 7">Multi-pass membrane protein</topology>
    </subcellularLocation>
</comment>
<dbReference type="GO" id="GO:0009279">
    <property type="term" value="C:cell outer membrane"/>
    <property type="evidence" value="ECO:0007669"/>
    <property type="project" value="UniProtKB-SubCell"/>
</dbReference>
<dbReference type="AlphaFoldDB" id="A0A7X9P369"/>
<dbReference type="InterPro" id="IPR023997">
    <property type="entry name" value="TonB-dep_OMP_SusC/RagA_CS"/>
</dbReference>
<evidence type="ECO:0000256" key="2">
    <source>
        <dbReference type="ARBA" id="ARBA00022448"/>
    </source>
</evidence>
<evidence type="ECO:0000313" key="12">
    <source>
        <dbReference type="Proteomes" id="UP000576082"/>
    </source>
</evidence>
<name>A0A7X9P369_9BACT</name>
<feature type="chain" id="PRO_5030570399" evidence="9">
    <location>
        <begin position="29"/>
        <end position="1056"/>
    </location>
</feature>
<dbReference type="Pfam" id="PF07715">
    <property type="entry name" value="Plug"/>
    <property type="match status" value="1"/>
</dbReference>
<feature type="domain" description="TonB-dependent receptor plug" evidence="10">
    <location>
        <begin position="121"/>
        <end position="243"/>
    </location>
</feature>
<evidence type="ECO:0000256" key="3">
    <source>
        <dbReference type="ARBA" id="ARBA00022452"/>
    </source>
</evidence>
<proteinExistence type="inferred from homology"/>
<protein>
    <submittedName>
        <fullName evidence="11">TonB-dependent receptor</fullName>
    </submittedName>
</protein>
<keyword evidence="2 7" id="KW-0813">Transport</keyword>
<gene>
    <name evidence="11" type="ORF">HHU12_12195</name>
</gene>
<dbReference type="InterPro" id="IPR008969">
    <property type="entry name" value="CarboxyPept-like_regulatory"/>
</dbReference>
<dbReference type="Gene3D" id="2.170.130.10">
    <property type="entry name" value="TonB-dependent receptor, plug domain"/>
    <property type="match status" value="1"/>
</dbReference>
<evidence type="ECO:0000256" key="7">
    <source>
        <dbReference type="PROSITE-ProRule" id="PRU01360"/>
    </source>
</evidence>
<accession>A0A7X9P369</accession>
<comment type="similarity">
    <text evidence="7">Belongs to the TonB-dependent receptor family.</text>
</comment>
<dbReference type="InterPro" id="IPR036942">
    <property type="entry name" value="Beta-barrel_TonB_sf"/>
</dbReference>
<evidence type="ECO:0000256" key="8">
    <source>
        <dbReference type="SAM" id="MobiDB-lite"/>
    </source>
</evidence>
<dbReference type="SUPFAM" id="SSF56935">
    <property type="entry name" value="Porins"/>
    <property type="match status" value="1"/>
</dbReference>
<keyword evidence="9" id="KW-0732">Signal</keyword>
<evidence type="ECO:0000256" key="5">
    <source>
        <dbReference type="ARBA" id="ARBA00023136"/>
    </source>
</evidence>
<evidence type="ECO:0000256" key="9">
    <source>
        <dbReference type="SAM" id="SignalP"/>
    </source>
</evidence>
<keyword evidence="5 7" id="KW-0472">Membrane</keyword>
<keyword evidence="12" id="KW-1185">Reference proteome</keyword>
<dbReference type="EMBL" id="JABANE010000028">
    <property type="protein sequence ID" value="NME68723.1"/>
    <property type="molecule type" value="Genomic_DNA"/>
</dbReference>
<keyword evidence="6 7" id="KW-0998">Cell outer membrane</keyword>
<feature type="region of interest" description="Disordered" evidence="8">
    <location>
        <begin position="944"/>
        <end position="967"/>
    </location>
</feature>
<dbReference type="NCBIfam" id="TIGR04057">
    <property type="entry name" value="SusC_RagA_signa"/>
    <property type="match status" value="1"/>
</dbReference>
<sequence length="1056" mass="117612">MKKDYYKSSLFLFFVLFALLSFDAQVFAQNFTVEGTINSKDGTLPGAMITIKGKSGMGTVTDMHGRYKLSANKDDILVVSYLGFVTKEVPINGRSSITIIIQEEFNELEEVIVIGYGTQKKEDLTGAVGRVGEDVLEKTSQASFENELQGRMAGVQVTTNSGQPGASSSIRIRGVNSLGGNSAPLYVIDGVPLASGTNAGMEQEEGAQMSALADLNPKDIKSIEVLKDASSTAIYGAMGSNGVILITTKKGSAGKTRVNASVNYSVHEVAPWSYMDMIDANDFVKLRKEAGHNVSDSLLAVANNGQMSSTDWQKEFYQQGHTVDGNVTISGGTQKFNFYTSAGLYDSEGIIPNSGFSRFSLRGNMNAHLSEKVMFGSTLNLTRSESKVVNTATSFNGNEGQSSVVYQTLRTQPTMTPDGKNSLGSDSTIADLLNTPTTYVNSNTYDYINNNLLGNFYLKYKVIDGLEAESRFGFFLSQRENSFYRDRSLYIQGFNAGWARRRYTNVMTWNWDNMIRYNKSFGRLKTQNLIMGSMRYLGVDWSQQEAKNFPTDNNLYYDMGAGLLQLPNMSGNQESTLMSGVARSIISFDQRYFLTLSLRADGASQFAKGNKWGYFPAAAASWKINNENFLKDNKNIDLLKLRVGYGTNGNPASTVGQSLNTYTTNRVILGDPANQYSVLREASFTNDELKWEMTKEINLGLDVAVYKSRLSLTADYYNKDTEDLLLVTNVPSYSGFQTGLLNVGSINNEGIELSLTTVNVEKENFTWSTTLAYTQSKTMITSLRTDTLSTGYQNPWITGPTQRLIVGEELGAFWGFKTDGVYQYEDFIEFQGMTQAEASAKYKSDVEQHGYNVTYTPWKETDRLQAQHPGQQKYKDLNGDGKISEDDKTVIGRAQPDFIWSMDNKFSYKNLEFSFFIVGEHGREMANLTDWRLSFMDGNSNVKQENFDNRWTPDNPSETHHAPRRSNSQNNILFSDAVIEDASFIRLKRINLSYRFKLKETRGTLTLSANDVYTWTNYKGYNPDVSLGGNNSLMMGHDYGIYPLPITYTVGLTLSL</sequence>
<dbReference type="SUPFAM" id="SSF49464">
    <property type="entry name" value="Carboxypeptidase regulatory domain-like"/>
    <property type="match status" value="1"/>
</dbReference>
<evidence type="ECO:0000256" key="4">
    <source>
        <dbReference type="ARBA" id="ARBA00022692"/>
    </source>
</evidence>
<dbReference type="Pfam" id="PF13715">
    <property type="entry name" value="CarbopepD_reg_2"/>
    <property type="match status" value="1"/>
</dbReference>
<comment type="caution">
    <text evidence="11">The sequence shown here is derived from an EMBL/GenBank/DDBJ whole genome shotgun (WGS) entry which is preliminary data.</text>
</comment>
<feature type="signal peptide" evidence="9">
    <location>
        <begin position="1"/>
        <end position="28"/>
    </location>
</feature>
<evidence type="ECO:0000256" key="6">
    <source>
        <dbReference type="ARBA" id="ARBA00023237"/>
    </source>
</evidence>
<dbReference type="RefSeq" id="WP_169657022.1">
    <property type="nucleotide sequence ID" value="NZ_JABANE010000028.1"/>
</dbReference>
<organism evidence="11 12">
    <name type="scientific">Flammeovirga aprica JL-4</name>
    <dbReference type="NCBI Taxonomy" id="694437"/>
    <lineage>
        <taxon>Bacteria</taxon>
        <taxon>Pseudomonadati</taxon>
        <taxon>Bacteroidota</taxon>
        <taxon>Cytophagia</taxon>
        <taxon>Cytophagales</taxon>
        <taxon>Flammeovirgaceae</taxon>
        <taxon>Flammeovirga</taxon>
    </lineage>
</organism>
<reference evidence="11 12" key="1">
    <citation type="submission" date="2020-04" db="EMBL/GenBank/DDBJ databases">
        <title>Flammeovirga sp. SR4, a novel species isolated from seawater.</title>
        <authorList>
            <person name="Wang X."/>
        </authorList>
    </citation>
    <scope>NUCLEOTIDE SEQUENCE [LARGE SCALE GENOMIC DNA]</scope>
    <source>
        <strain evidence="11 12">ATCC 23126</strain>
    </source>
</reference>
<keyword evidence="4 7" id="KW-0812">Transmembrane</keyword>
<keyword evidence="3 7" id="KW-1134">Transmembrane beta strand</keyword>
<dbReference type="NCBIfam" id="TIGR04056">
    <property type="entry name" value="OMP_RagA_SusC"/>
    <property type="match status" value="1"/>
</dbReference>
<dbReference type="PROSITE" id="PS52016">
    <property type="entry name" value="TONB_DEPENDENT_REC_3"/>
    <property type="match status" value="1"/>
</dbReference>
<dbReference type="Gene3D" id="2.40.170.20">
    <property type="entry name" value="TonB-dependent receptor, beta-barrel domain"/>
    <property type="match status" value="1"/>
</dbReference>
<dbReference type="InterPro" id="IPR023996">
    <property type="entry name" value="TonB-dep_OMP_SusC/RagA"/>
</dbReference>
<dbReference type="Proteomes" id="UP000576082">
    <property type="component" value="Unassembled WGS sequence"/>
</dbReference>
<dbReference type="InterPro" id="IPR039426">
    <property type="entry name" value="TonB-dep_rcpt-like"/>
</dbReference>
<dbReference type="InterPro" id="IPR037066">
    <property type="entry name" value="Plug_dom_sf"/>
</dbReference>
<dbReference type="InterPro" id="IPR012910">
    <property type="entry name" value="Plug_dom"/>
</dbReference>
<keyword evidence="11" id="KW-0675">Receptor</keyword>
<evidence type="ECO:0000256" key="1">
    <source>
        <dbReference type="ARBA" id="ARBA00004571"/>
    </source>
</evidence>